<organism evidence="2 3">
    <name type="scientific">Gracilibacillus thailandensis</name>
    <dbReference type="NCBI Taxonomy" id="563735"/>
    <lineage>
        <taxon>Bacteria</taxon>
        <taxon>Bacillati</taxon>
        <taxon>Bacillota</taxon>
        <taxon>Bacilli</taxon>
        <taxon>Bacillales</taxon>
        <taxon>Bacillaceae</taxon>
        <taxon>Gracilibacillus</taxon>
    </lineage>
</organism>
<keyword evidence="1" id="KW-1133">Transmembrane helix</keyword>
<evidence type="ECO:0000313" key="2">
    <source>
        <dbReference type="EMBL" id="MRI67939.1"/>
    </source>
</evidence>
<evidence type="ECO:0000256" key="1">
    <source>
        <dbReference type="SAM" id="Phobius"/>
    </source>
</evidence>
<feature type="transmembrane region" description="Helical" evidence="1">
    <location>
        <begin position="94"/>
        <end position="115"/>
    </location>
</feature>
<feature type="transmembrane region" description="Helical" evidence="1">
    <location>
        <begin position="68"/>
        <end position="88"/>
    </location>
</feature>
<keyword evidence="1" id="KW-0472">Membrane</keyword>
<gene>
    <name evidence="2" type="ORF">GH885_16585</name>
</gene>
<name>A0A6N7R409_9BACI</name>
<proteinExistence type="predicted"/>
<evidence type="ECO:0000313" key="3">
    <source>
        <dbReference type="Proteomes" id="UP000435187"/>
    </source>
</evidence>
<dbReference type="EMBL" id="WJEE01000045">
    <property type="protein sequence ID" value="MRI67939.1"/>
    <property type="molecule type" value="Genomic_DNA"/>
</dbReference>
<keyword evidence="1" id="KW-0812">Transmembrane</keyword>
<dbReference type="Proteomes" id="UP000435187">
    <property type="component" value="Unassembled WGS sequence"/>
</dbReference>
<comment type="caution">
    <text evidence="2">The sequence shown here is derived from an EMBL/GenBank/DDBJ whole genome shotgun (WGS) entry which is preliminary data.</text>
</comment>
<dbReference type="InterPro" id="IPR010773">
    <property type="entry name" value="Mycophage_PG1_Gp7"/>
</dbReference>
<dbReference type="Pfam" id="PF07098">
    <property type="entry name" value="DUF1360"/>
    <property type="match status" value="1"/>
</dbReference>
<accession>A0A6N7R409</accession>
<reference evidence="2 3" key="1">
    <citation type="submission" date="2019-10" db="EMBL/GenBank/DDBJ databases">
        <title>Gracilibacillus salitolerans sp. nov., a moderate halophile isolated from a saline soil in northwest China.</title>
        <authorList>
            <person name="Gan L."/>
        </authorList>
    </citation>
    <scope>NUCLEOTIDE SEQUENCE [LARGE SCALE GENOMIC DNA]</scope>
    <source>
        <strain evidence="2 3">TP2-8</strain>
    </source>
</reference>
<protein>
    <submittedName>
        <fullName evidence="2">DUF1360 domain-containing protein</fullName>
    </submittedName>
</protein>
<keyword evidence="3" id="KW-1185">Reference proteome</keyword>
<sequence length="128" mass="14764">MINREESVNNLNWLTYFIIILASYRLTHLIVFDKITEFIRKPFLKKEKVVDDKGNEHIKNVPTSKFGYLLNCYWCAGVWSAIIIAISYMFIPSIAWPIIFILSIAGAQAIIETFVGVGTKITKWFSDQ</sequence>
<feature type="transmembrane region" description="Helical" evidence="1">
    <location>
        <begin position="13"/>
        <end position="32"/>
    </location>
</feature>
<dbReference type="AlphaFoldDB" id="A0A6N7R409"/>